<proteinExistence type="predicted"/>
<sequence length="475" mass="52124">MLNFKLGRQLKLAFCTCLMSVQQLIIGCSFIFSSIVLAKLKEPTSTIKITTEDSSWIASVPILICPLGLLIIGILTDKFGRRKALQIGYIPLILSWLVLAYANSLKLIMIGRIILGFGFGAGTCVYLYLAEVCPTKYRPLYLSVVTIFVGLGMMIQCVLSMFFEWQTVALILFVVSTVNCASLFLVPETPLWLRSHGRCREADAAEAWLGVEPATVTVPAAAPVTALAVNGDDHLHGADGHAATGKPTPVAYWTRFTGPTVWKPALSTTLFFICQQGSGFYVLLFYSVDVLRDCRVQWDGITVTAFLSLARVVGSLVYSMLHHVHRKTLVVVSGGGMAVSLTIVIIYTRMYNDMASPPYGAVLIVAFVAYVFFALLAMLPLPWTICGEVFPMAVKGVMTGIVQVCGYELMFLVIKVYPTFVSKFGVECAWTIFTIFCFASALYGAFIMPETKGKSLNEILSSFESRKKSTKNNLP</sequence>
<dbReference type="AlphaFoldDB" id="A0A8R1W522"/>
<feature type="transmembrane region" description="Helical" evidence="5">
    <location>
        <begin position="109"/>
        <end position="129"/>
    </location>
</feature>
<feature type="transmembrane region" description="Helical" evidence="5">
    <location>
        <begin position="87"/>
        <end position="103"/>
    </location>
</feature>
<dbReference type="PANTHER" id="PTHR48021:SF32">
    <property type="entry name" value="FACILITATED TREHALOSE TRANSPORTER TRET1-2 HOMOLOG-LIKE PROTEIN"/>
    <property type="match status" value="1"/>
</dbReference>
<evidence type="ECO:0000256" key="3">
    <source>
        <dbReference type="ARBA" id="ARBA00022989"/>
    </source>
</evidence>
<dbReference type="PANTHER" id="PTHR48021">
    <property type="match status" value="1"/>
</dbReference>
<feature type="transmembrane region" description="Helical" evidence="5">
    <location>
        <begin position="56"/>
        <end position="75"/>
    </location>
</feature>
<dbReference type="InterPro" id="IPR050549">
    <property type="entry name" value="MFS_Trehalose_Transporter"/>
</dbReference>
<dbReference type="Proteomes" id="UP000007819">
    <property type="component" value="Chromosome X"/>
</dbReference>
<feature type="transmembrane region" description="Helical" evidence="5">
    <location>
        <begin position="265"/>
        <end position="288"/>
    </location>
</feature>
<protein>
    <recommendedName>
        <fullName evidence="6">Major facilitator superfamily (MFS) profile domain-containing protein</fullName>
    </recommendedName>
</protein>
<evidence type="ECO:0000256" key="5">
    <source>
        <dbReference type="SAM" id="Phobius"/>
    </source>
</evidence>
<feature type="transmembrane region" description="Helical" evidence="5">
    <location>
        <begin position="141"/>
        <end position="162"/>
    </location>
</feature>
<feature type="transmembrane region" description="Helical" evidence="5">
    <location>
        <begin position="359"/>
        <end position="381"/>
    </location>
</feature>
<dbReference type="OMA" id="CQYGFDT"/>
<dbReference type="OrthoDB" id="6600687at2759"/>
<dbReference type="KEGG" id="api:100168174"/>
<dbReference type="InterPro" id="IPR005828">
    <property type="entry name" value="MFS_sugar_transport-like"/>
</dbReference>
<dbReference type="GO" id="GO:0016020">
    <property type="term" value="C:membrane"/>
    <property type="evidence" value="ECO:0007669"/>
    <property type="project" value="UniProtKB-SubCell"/>
</dbReference>
<reference evidence="7" key="2">
    <citation type="submission" date="2022-06" db="UniProtKB">
        <authorList>
            <consortium name="EnsemblMetazoa"/>
        </authorList>
    </citation>
    <scope>IDENTIFICATION</scope>
</reference>
<keyword evidence="3 5" id="KW-1133">Transmembrane helix</keyword>
<dbReference type="EnsemblMetazoa" id="XM_001950645.5">
    <property type="protein sequence ID" value="XP_001950680.1"/>
    <property type="gene ID" value="LOC100168174"/>
</dbReference>
<evidence type="ECO:0000259" key="6">
    <source>
        <dbReference type="PROSITE" id="PS50850"/>
    </source>
</evidence>
<dbReference type="RefSeq" id="XP_001950680.1">
    <property type="nucleotide sequence ID" value="XM_001950645.4"/>
</dbReference>
<dbReference type="SUPFAM" id="SSF103473">
    <property type="entry name" value="MFS general substrate transporter"/>
    <property type="match status" value="1"/>
</dbReference>
<evidence type="ECO:0000256" key="1">
    <source>
        <dbReference type="ARBA" id="ARBA00004141"/>
    </source>
</evidence>
<reference evidence="8" key="1">
    <citation type="submission" date="2010-06" db="EMBL/GenBank/DDBJ databases">
        <authorList>
            <person name="Jiang H."/>
            <person name="Abraham K."/>
            <person name="Ali S."/>
            <person name="Alsbrooks S.L."/>
            <person name="Anim B.N."/>
            <person name="Anosike U.S."/>
            <person name="Attaway T."/>
            <person name="Bandaranaike D.P."/>
            <person name="Battles P.K."/>
            <person name="Bell S.N."/>
            <person name="Bell A.V."/>
            <person name="Beltran B."/>
            <person name="Bickham C."/>
            <person name="Bustamante Y."/>
            <person name="Caleb T."/>
            <person name="Canada A."/>
            <person name="Cardenas V."/>
            <person name="Carter K."/>
            <person name="Chacko J."/>
            <person name="Chandrabose M.N."/>
            <person name="Chavez D."/>
            <person name="Chavez A."/>
            <person name="Chen L."/>
            <person name="Chu H.-S."/>
            <person name="Claassen K.J."/>
            <person name="Cockrell R."/>
            <person name="Collins M."/>
            <person name="Cooper J.A."/>
            <person name="Cree A."/>
            <person name="Curry S.M."/>
            <person name="Da Y."/>
            <person name="Dao M.D."/>
            <person name="Das B."/>
            <person name="Davila M.-L."/>
            <person name="Davy-Carroll L."/>
            <person name="Denson S."/>
            <person name="Dinh H."/>
            <person name="Ebong V.E."/>
            <person name="Edwards J.R."/>
            <person name="Egan A."/>
            <person name="El-Daye J."/>
            <person name="Escobedo L."/>
            <person name="Fernandez S."/>
            <person name="Fernando P.R."/>
            <person name="Flagg N."/>
            <person name="Forbes L.D."/>
            <person name="Fowler R.G."/>
            <person name="Fu Q."/>
            <person name="Gabisi R.A."/>
            <person name="Ganer J."/>
            <person name="Garbino Pronczuk A."/>
            <person name="Garcia R.M."/>
            <person name="Garner T."/>
            <person name="Garrett T.E."/>
            <person name="Gonzalez D.A."/>
            <person name="Hamid H."/>
            <person name="Hawkins E.S."/>
            <person name="Hirani K."/>
            <person name="Hogues M.E."/>
            <person name="Hollins B."/>
            <person name="Hsiao C.-H."/>
            <person name="Jabil R."/>
            <person name="James M.L."/>
            <person name="Jhangiani S.N."/>
            <person name="Johnson B."/>
            <person name="Johnson Q."/>
            <person name="Joshi V."/>
            <person name="Kalu J.B."/>
            <person name="Kam C."/>
            <person name="Kashfia A."/>
            <person name="Keebler J."/>
            <person name="Kisamo H."/>
            <person name="Kovar C.L."/>
            <person name="Lago L.A."/>
            <person name="Lai C.-Y."/>
            <person name="Laidlaw J."/>
            <person name="Lara F."/>
            <person name="Le T.-K."/>
            <person name="Lee S.L."/>
            <person name="Legall F.H."/>
            <person name="Lemon S.J."/>
            <person name="Lewis L.R."/>
            <person name="Li B."/>
            <person name="Liu Y."/>
            <person name="Liu Y.-S."/>
            <person name="Lopez J."/>
            <person name="Lozado R.J."/>
            <person name="Lu J."/>
            <person name="Madu R.C."/>
            <person name="Maheshwari M."/>
            <person name="Maheshwari R."/>
            <person name="Malloy K."/>
            <person name="Martinez E."/>
            <person name="Mathew T."/>
            <person name="Mercado I.C."/>
            <person name="Mercado C."/>
            <person name="Meyer B."/>
            <person name="Montgomery K."/>
            <person name="Morgan M.B."/>
            <person name="Munidasa M."/>
            <person name="Nazareth L.V."/>
            <person name="Nelson J."/>
            <person name="Ng B.M."/>
            <person name="Nguyen N.B."/>
            <person name="Nguyen P.Q."/>
            <person name="Nguyen T."/>
            <person name="Obregon M."/>
            <person name="Okwuonu G.O."/>
            <person name="Onwere C.G."/>
            <person name="Orozco G."/>
            <person name="Parra A."/>
            <person name="Patel S."/>
            <person name="Patil S."/>
            <person name="Perez A."/>
            <person name="Perez Y."/>
            <person name="Pham C."/>
            <person name="Primus E.L."/>
            <person name="Pu L.-L."/>
            <person name="Puazo M."/>
            <person name="Qin X."/>
            <person name="Quiroz J.B."/>
            <person name="Reese J."/>
            <person name="Richards S."/>
            <person name="Rives C.M."/>
            <person name="Robberts R."/>
            <person name="Ruiz S.J."/>
            <person name="Ruiz M.J."/>
            <person name="Santibanez J."/>
            <person name="Schneider B.W."/>
            <person name="Sisson I."/>
            <person name="Smith M."/>
            <person name="Sodergren E."/>
            <person name="Song X.-Z."/>
            <person name="Song B.B."/>
            <person name="Summersgill H."/>
            <person name="Thelus R."/>
            <person name="Thornton R.D."/>
            <person name="Trejos Z.Y."/>
            <person name="Usmani K."/>
            <person name="Vattathil S."/>
            <person name="Villasana D."/>
            <person name="Walker D.L."/>
            <person name="Wang S."/>
            <person name="Wang K."/>
            <person name="White C.S."/>
            <person name="Williams A.C."/>
            <person name="Williamson J."/>
            <person name="Wilson K."/>
            <person name="Woghiren I.O."/>
            <person name="Woodworth J.R."/>
            <person name="Worley K.C."/>
            <person name="Wright R.A."/>
            <person name="Wu W."/>
            <person name="Young L."/>
            <person name="Zhang L."/>
            <person name="Zhang J."/>
            <person name="Zhu Y."/>
            <person name="Muzny D.M."/>
            <person name="Weinstock G."/>
            <person name="Gibbs R.A."/>
        </authorList>
    </citation>
    <scope>NUCLEOTIDE SEQUENCE [LARGE SCALE GENOMIC DNA]</scope>
    <source>
        <strain evidence="8">LSR1</strain>
    </source>
</reference>
<dbReference type="GO" id="GO:0022857">
    <property type="term" value="F:transmembrane transporter activity"/>
    <property type="evidence" value="ECO:0007669"/>
    <property type="project" value="InterPro"/>
</dbReference>
<keyword evidence="2 5" id="KW-0812">Transmembrane</keyword>
<comment type="subcellular location">
    <subcellularLocation>
        <location evidence="1">Membrane</location>
        <topology evidence="1">Multi-pass membrane protein</topology>
    </subcellularLocation>
</comment>
<keyword evidence="8" id="KW-1185">Reference proteome</keyword>
<dbReference type="PROSITE" id="PS50850">
    <property type="entry name" value="MFS"/>
    <property type="match status" value="1"/>
</dbReference>
<dbReference type="PROSITE" id="PS51257">
    <property type="entry name" value="PROKAR_LIPOPROTEIN"/>
    <property type="match status" value="1"/>
</dbReference>
<keyword evidence="4 5" id="KW-0472">Membrane</keyword>
<evidence type="ECO:0000256" key="4">
    <source>
        <dbReference type="ARBA" id="ARBA00023136"/>
    </source>
</evidence>
<organism evidence="7 8">
    <name type="scientific">Acyrthosiphon pisum</name>
    <name type="common">Pea aphid</name>
    <dbReference type="NCBI Taxonomy" id="7029"/>
    <lineage>
        <taxon>Eukaryota</taxon>
        <taxon>Metazoa</taxon>
        <taxon>Ecdysozoa</taxon>
        <taxon>Arthropoda</taxon>
        <taxon>Hexapoda</taxon>
        <taxon>Insecta</taxon>
        <taxon>Pterygota</taxon>
        <taxon>Neoptera</taxon>
        <taxon>Paraneoptera</taxon>
        <taxon>Hemiptera</taxon>
        <taxon>Sternorrhyncha</taxon>
        <taxon>Aphidomorpha</taxon>
        <taxon>Aphidoidea</taxon>
        <taxon>Aphididae</taxon>
        <taxon>Macrosiphini</taxon>
        <taxon>Acyrthosiphon</taxon>
    </lineage>
</organism>
<evidence type="ECO:0000313" key="8">
    <source>
        <dbReference type="Proteomes" id="UP000007819"/>
    </source>
</evidence>
<dbReference type="InterPro" id="IPR020846">
    <property type="entry name" value="MFS_dom"/>
</dbReference>
<feature type="domain" description="Major facilitator superfamily (MFS) profile" evidence="6">
    <location>
        <begin position="1"/>
        <end position="452"/>
    </location>
</feature>
<evidence type="ECO:0000256" key="2">
    <source>
        <dbReference type="ARBA" id="ARBA00022692"/>
    </source>
</evidence>
<feature type="transmembrane region" description="Helical" evidence="5">
    <location>
        <begin position="300"/>
        <end position="321"/>
    </location>
</feature>
<dbReference type="InterPro" id="IPR003663">
    <property type="entry name" value="Sugar/inositol_transpt"/>
</dbReference>
<dbReference type="Gene3D" id="1.20.1250.20">
    <property type="entry name" value="MFS general substrate transporter like domains"/>
    <property type="match status" value="1"/>
</dbReference>
<feature type="transmembrane region" description="Helical" evidence="5">
    <location>
        <begin position="393"/>
        <end position="417"/>
    </location>
</feature>
<dbReference type="GeneID" id="100168174"/>
<dbReference type="Pfam" id="PF00083">
    <property type="entry name" value="Sugar_tr"/>
    <property type="match status" value="1"/>
</dbReference>
<feature type="transmembrane region" description="Helical" evidence="5">
    <location>
        <begin position="328"/>
        <end position="347"/>
    </location>
</feature>
<dbReference type="InterPro" id="IPR036259">
    <property type="entry name" value="MFS_trans_sf"/>
</dbReference>
<dbReference type="PRINTS" id="PR00171">
    <property type="entry name" value="SUGRTRNSPORT"/>
</dbReference>
<feature type="transmembrane region" description="Helical" evidence="5">
    <location>
        <begin position="168"/>
        <end position="186"/>
    </location>
</feature>
<evidence type="ECO:0000313" key="7">
    <source>
        <dbReference type="EnsemblMetazoa" id="XP_001950680.1"/>
    </source>
</evidence>
<feature type="transmembrane region" description="Helical" evidence="5">
    <location>
        <begin position="429"/>
        <end position="448"/>
    </location>
</feature>
<feature type="transmembrane region" description="Helical" evidence="5">
    <location>
        <begin position="12"/>
        <end position="36"/>
    </location>
</feature>
<name>A0A8R1W522_ACYPI</name>
<accession>A0A8R1W522</accession>